<accession>A0A6V8LPB8</accession>
<dbReference type="InterPro" id="IPR052340">
    <property type="entry name" value="RNase_Y/CdgJ"/>
</dbReference>
<dbReference type="PROSITE" id="PS51833">
    <property type="entry name" value="HDOD"/>
    <property type="match status" value="1"/>
</dbReference>
<evidence type="ECO:0000313" key="2">
    <source>
        <dbReference type="EMBL" id="GFK93564.1"/>
    </source>
</evidence>
<dbReference type="AlphaFoldDB" id="A0A6V8LPB8"/>
<dbReference type="SUPFAM" id="SSF109604">
    <property type="entry name" value="HD-domain/PDEase-like"/>
    <property type="match status" value="1"/>
</dbReference>
<sequence length="282" mass="30323">MSVREEIIAQAMNLPQMPAPVVRVMNYLSRPDADLNELAKLIEYDPGLTVNVLRMANSSFFGGGVQVSTVRDALFRLGTRRVVQLVIASGVAPNARSAVVGYGLEEGELLRQAIAVGVAAELLAAELDLRAPDHTFTSGLLCNIGKKVLGGFLEVDAGPILAMAAREHVPFEQAEREVLGIDHAELGAELLSRWSLPPSIVECVRWHLDPCSAPGSDQALDLVHVGFVLATMAGIGQGLDGLNYMVCQKSFERLNVTPLAMARTMEKLLEALAEIEEILSSV</sequence>
<evidence type="ECO:0000259" key="1">
    <source>
        <dbReference type="PROSITE" id="PS51833"/>
    </source>
</evidence>
<dbReference type="PANTHER" id="PTHR33525:SF3">
    <property type="entry name" value="RIBONUCLEASE Y"/>
    <property type="match status" value="1"/>
</dbReference>
<proteinExistence type="predicted"/>
<reference evidence="2 3" key="2">
    <citation type="submission" date="2020-05" db="EMBL/GenBank/DDBJ databases">
        <title>Draft genome sequence of Desulfovibrio sp. strainFSS-1.</title>
        <authorList>
            <person name="Shimoshige H."/>
            <person name="Kobayashi H."/>
            <person name="Maekawa T."/>
        </authorList>
    </citation>
    <scope>NUCLEOTIDE SEQUENCE [LARGE SCALE GENOMIC DNA]</scope>
    <source>
        <strain evidence="2 3">SIID29052-01</strain>
    </source>
</reference>
<protein>
    <recommendedName>
        <fullName evidence="1">HDOD domain-containing protein</fullName>
    </recommendedName>
</protein>
<comment type="caution">
    <text evidence="2">The sequence shown here is derived from an EMBL/GenBank/DDBJ whole genome shotgun (WGS) entry which is preliminary data.</text>
</comment>
<feature type="domain" description="HDOD" evidence="1">
    <location>
        <begin position="14"/>
        <end position="210"/>
    </location>
</feature>
<gene>
    <name evidence="2" type="ORF">NNJEOMEG_01398</name>
</gene>
<organism evidence="2 3">
    <name type="scientific">Fundidesulfovibrio magnetotacticus</name>
    <dbReference type="NCBI Taxonomy" id="2730080"/>
    <lineage>
        <taxon>Bacteria</taxon>
        <taxon>Pseudomonadati</taxon>
        <taxon>Thermodesulfobacteriota</taxon>
        <taxon>Desulfovibrionia</taxon>
        <taxon>Desulfovibrionales</taxon>
        <taxon>Desulfovibrionaceae</taxon>
        <taxon>Fundidesulfovibrio</taxon>
    </lineage>
</organism>
<reference evidence="2 3" key="1">
    <citation type="submission" date="2020-04" db="EMBL/GenBank/DDBJ databases">
        <authorList>
            <consortium name="Desulfovibrio sp. FSS-1 genome sequencing consortium"/>
            <person name="Shimoshige H."/>
            <person name="Kobayashi H."/>
            <person name="Maekawa T."/>
        </authorList>
    </citation>
    <scope>NUCLEOTIDE SEQUENCE [LARGE SCALE GENOMIC DNA]</scope>
    <source>
        <strain evidence="2 3">SIID29052-01</strain>
    </source>
</reference>
<evidence type="ECO:0000313" key="3">
    <source>
        <dbReference type="Proteomes" id="UP000494245"/>
    </source>
</evidence>
<dbReference type="Proteomes" id="UP000494245">
    <property type="component" value="Unassembled WGS sequence"/>
</dbReference>
<name>A0A6V8LPB8_9BACT</name>
<dbReference type="PANTHER" id="PTHR33525">
    <property type="match status" value="1"/>
</dbReference>
<dbReference type="Gene3D" id="1.10.3210.10">
    <property type="entry name" value="Hypothetical protein af1432"/>
    <property type="match status" value="1"/>
</dbReference>
<dbReference type="InterPro" id="IPR013976">
    <property type="entry name" value="HDOD"/>
</dbReference>
<dbReference type="EMBL" id="BLTE01000005">
    <property type="protein sequence ID" value="GFK93564.1"/>
    <property type="molecule type" value="Genomic_DNA"/>
</dbReference>
<dbReference type="RefSeq" id="WP_173082722.1">
    <property type="nucleotide sequence ID" value="NZ_BLTE01000005.1"/>
</dbReference>
<keyword evidence="3" id="KW-1185">Reference proteome</keyword>
<dbReference type="Pfam" id="PF08668">
    <property type="entry name" value="HDOD"/>
    <property type="match status" value="1"/>
</dbReference>